<dbReference type="InterPro" id="IPR048502">
    <property type="entry name" value="NamZ_N"/>
</dbReference>
<protein>
    <submittedName>
        <fullName evidence="3">Exo-beta-N-acetylmuramidase NamZ domain-containing protein</fullName>
    </submittedName>
</protein>
<dbReference type="InterPro" id="IPR048503">
    <property type="entry name" value="NamZ_C"/>
</dbReference>
<dbReference type="InterPro" id="IPR008302">
    <property type="entry name" value="NamZ"/>
</dbReference>
<dbReference type="PROSITE" id="PS51257">
    <property type="entry name" value="PROKAR_LIPOPROTEIN"/>
    <property type="match status" value="1"/>
</dbReference>
<dbReference type="Proteomes" id="UP001597344">
    <property type="component" value="Unassembled WGS sequence"/>
</dbReference>
<organism evidence="3 4">
    <name type="scientific">Aquimarina celericrescens</name>
    <dbReference type="NCBI Taxonomy" id="1964542"/>
    <lineage>
        <taxon>Bacteria</taxon>
        <taxon>Pseudomonadati</taxon>
        <taxon>Bacteroidota</taxon>
        <taxon>Flavobacteriia</taxon>
        <taxon>Flavobacteriales</taxon>
        <taxon>Flavobacteriaceae</taxon>
        <taxon>Aquimarina</taxon>
    </lineage>
</organism>
<dbReference type="Gene3D" id="3.40.50.12170">
    <property type="entry name" value="Uncharacterised protein PF07075, DUF1343"/>
    <property type="match status" value="1"/>
</dbReference>
<keyword evidence="4" id="KW-1185">Reference proteome</keyword>
<dbReference type="PIRSF" id="PIRSF016719">
    <property type="entry name" value="UCP016719"/>
    <property type="match status" value="1"/>
</dbReference>
<dbReference type="PANTHER" id="PTHR42915">
    <property type="entry name" value="HYPOTHETICAL 460 KDA PROTEIN IN FEUA-SIGW INTERGENIC REGION [PRECURSOR]"/>
    <property type="match status" value="1"/>
</dbReference>
<sequence>MVFIRNASTYLADRFKNTFLFFCTLLISCGSNIKISSQTTSIAVQDTMSNEKEEKNTTILVQPVIVGANQTEEYLSLLVGKNVAIVGNQTSVIFKYPNSSSFAESKAGMQSLQFERYTHVVDSLLARNINIKKVFAPEHGFRGKADAGELVADGKDIKTGVPVFSLYGKDKKPSKESLTDIDIVIFDIQDVGVRFYTYISTLHYVMQACAENNIPVLILDRPNPNAHYIDGPTMEPEHTSFLGMHPIPLVHGMTVGEYAKMVNGEGWLGEGLQCEITIVPVKNYTHETFYSLPIRPSPNLPNDKAINLYPSLGFFEGTTINAGRGTETQFQVFGSPNLALEKYDYAYIPKPNFGAKYPKHQGEVCYGNDLRNTTRLNRINLEWLINAYKNSKDKEQFFNTKSFTLHAGTKTLQQQIIAGLSATEIKKSWTADLRAYKEKRKKYLIYN</sequence>
<evidence type="ECO:0000259" key="1">
    <source>
        <dbReference type="Pfam" id="PF07075"/>
    </source>
</evidence>
<feature type="domain" description="Peptidoglycan beta-N-acetylmuramidase NamZ N-terminal" evidence="1">
    <location>
        <begin position="115"/>
        <end position="303"/>
    </location>
</feature>
<dbReference type="EMBL" id="JBHUHY010000007">
    <property type="protein sequence ID" value="MFD2187025.1"/>
    <property type="molecule type" value="Genomic_DNA"/>
</dbReference>
<evidence type="ECO:0000313" key="4">
    <source>
        <dbReference type="Proteomes" id="UP001597344"/>
    </source>
</evidence>
<reference evidence="4" key="1">
    <citation type="journal article" date="2019" name="Int. J. Syst. Evol. Microbiol.">
        <title>The Global Catalogue of Microorganisms (GCM) 10K type strain sequencing project: providing services to taxonomists for standard genome sequencing and annotation.</title>
        <authorList>
            <consortium name="The Broad Institute Genomics Platform"/>
            <consortium name="The Broad Institute Genome Sequencing Center for Infectious Disease"/>
            <person name="Wu L."/>
            <person name="Ma J."/>
        </authorList>
    </citation>
    <scope>NUCLEOTIDE SEQUENCE [LARGE SCALE GENOMIC DNA]</scope>
    <source>
        <strain evidence="4">DT92</strain>
    </source>
</reference>
<comment type="caution">
    <text evidence="3">The sequence shown here is derived from an EMBL/GenBank/DDBJ whole genome shotgun (WGS) entry which is preliminary data.</text>
</comment>
<accession>A0ABW5AXM0</accession>
<dbReference type="RefSeq" id="WP_378320024.1">
    <property type="nucleotide sequence ID" value="NZ_JBHUHY010000007.1"/>
</dbReference>
<evidence type="ECO:0000313" key="3">
    <source>
        <dbReference type="EMBL" id="MFD2187025.1"/>
    </source>
</evidence>
<proteinExistence type="predicted"/>
<dbReference type="Gene3D" id="3.90.1150.140">
    <property type="match status" value="1"/>
</dbReference>
<dbReference type="Pfam" id="PF20732">
    <property type="entry name" value="NamZ_C"/>
    <property type="match status" value="1"/>
</dbReference>
<name>A0ABW5AXM0_9FLAO</name>
<dbReference type="Pfam" id="PF07075">
    <property type="entry name" value="NamZ_N"/>
    <property type="match status" value="1"/>
</dbReference>
<evidence type="ECO:0000259" key="2">
    <source>
        <dbReference type="Pfam" id="PF20732"/>
    </source>
</evidence>
<feature type="domain" description="Peptidoglycan beta-N-acetylmuramidase NamZ C-terminal" evidence="2">
    <location>
        <begin position="308"/>
        <end position="446"/>
    </location>
</feature>
<gene>
    <name evidence="3" type="ORF">ACFSJT_09490</name>
</gene>
<dbReference type="PANTHER" id="PTHR42915:SF1">
    <property type="entry name" value="PEPTIDOGLYCAN BETA-N-ACETYLMURAMIDASE NAMZ"/>
    <property type="match status" value="1"/>
</dbReference>